<keyword evidence="3" id="KW-1185">Reference proteome</keyword>
<sequence>MSEREMRSETRSLDLGRRWLLKRTVSEPGQHNFLTSYSLSQLPHFGTRLLFGLFFHNCCILFLPMDSVLSPPPPPAQCVHAHCENVLSLSAPLYLPARGGWAAFSAPPGMRGAAFSAPPYLLARGGQPSLSRHRRRCASKCSGQVPPGHPAPLSHSPSVNPEIVRPSCSPLLPAAPSAPWPLPGLSQQPLPWGPLPDFFRLFSAPQPESPPRMAIGSPHSSAQKPPATGLPFR</sequence>
<protein>
    <submittedName>
        <fullName evidence="2">Uncharacterized protein</fullName>
    </submittedName>
</protein>
<comment type="caution">
    <text evidence="2">The sequence shown here is derived from an EMBL/GenBank/DDBJ whole genome shotgun (WGS) entry which is preliminary data.</text>
</comment>
<feature type="region of interest" description="Disordered" evidence="1">
    <location>
        <begin position="139"/>
        <end position="159"/>
    </location>
</feature>
<reference evidence="2 3" key="1">
    <citation type="journal article" date="2020" name="Nature">
        <title>Six reference-quality genomes reveal evolution of bat adaptations.</title>
        <authorList>
            <person name="Jebb D."/>
            <person name="Huang Z."/>
            <person name="Pippel M."/>
            <person name="Hughes G.M."/>
            <person name="Lavrichenko K."/>
            <person name="Devanna P."/>
            <person name="Winkler S."/>
            <person name="Jermiin L.S."/>
            <person name="Skirmuntt E.C."/>
            <person name="Katzourakis A."/>
            <person name="Burkitt-Gray L."/>
            <person name="Ray D.A."/>
            <person name="Sullivan K.A.M."/>
            <person name="Roscito J.G."/>
            <person name="Kirilenko B.M."/>
            <person name="Davalos L.M."/>
            <person name="Corthals A.P."/>
            <person name="Power M.L."/>
            <person name="Jones G."/>
            <person name="Ransome R.D."/>
            <person name="Dechmann D.K.N."/>
            <person name="Locatelli A.G."/>
            <person name="Puechmaille S.J."/>
            <person name="Fedrigo O."/>
            <person name="Jarvis E.D."/>
            <person name="Hiller M."/>
            <person name="Vernes S.C."/>
            <person name="Myers E.W."/>
            <person name="Teeling E.C."/>
        </authorList>
    </citation>
    <scope>NUCLEOTIDE SEQUENCE [LARGE SCALE GENOMIC DNA]</scope>
    <source>
        <strain evidence="2">MMolMol1</strain>
        <tissue evidence="2">Muscle</tissue>
    </source>
</reference>
<evidence type="ECO:0000313" key="3">
    <source>
        <dbReference type="Proteomes" id="UP000550707"/>
    </source>
</evidence>
<dbReference type="Proteomes" id="UP000550707">
    <property type="component" value="Unassembled WGS sequence"/>
</dbReference>
<gene>
    <name evidence="2" type="ORF">HJG59_010033</name>
</gene>
<dbReference type="AlphaFoldDB" id="A0A7J8BYD9"/>
<feature type="region of interest" description="Disordered" evidence="1">
    <location>
        <begin position="201"/>
        <end position="233"/>
    </location>
</feature>
<dbReference type="InParanoid" id="A0A7J8BYD9"/>
<accession>A0A7J8BYD9</accession>
<evidence type="ECO:0000313" key="2">
    <source>
        <dbReference type="EMBL" id="KAF6403616.1"/>
    </source>
</evidence>
<name>A0A7J8BYD9_MOLMO</name>
<dbReference type="EMBL" id="JACASF010000022">
    <property type="protein sequence ID" value="KAF6403616.1"/>
    <property type="molecule type" value="Genomic_DNA"/>
</dbReference>
<organism evidence="2 3">
    <name type="scientific">Molossus molossus</name>
    <name type="common">Pallas' mastiff bat</name>
    <name type="synonym">Vespertilio molossus</name>
    <dbReference type="NCBI Taxonomy" id="27622"/>
    <lineage>
        <taxon>Eukaryota</taxon>
        <taxon>Metazoa</taxon>
        <taxon>Chordata</taxon>
        <taxon>Craniata</taxon>
        <taxon>Vertebrata</taxon>
        <taxon>Euteleostomi</taxon>
        <taxon>Mammalia</taxon>
        <taxon>Eutheria</taxon>
        <taxon>Laurasiatheria</taxon>
        <taxon>Chiroptera</taxon>
        <taxon>Yangochiroptera</taxon>
        <taxon>Molossidae</taxon>
        <taxon>Molossus</taxon>
    </lineage>
</organism>
<proteinExistence type="predicted"/>
<evidence type="ECO:0000256" key="1">
    <source>
        <dbReference type="SAM" id="MobiDB-lite"/>
    </source>
</evidence>